<dbReference type="EMBL" id="WYET01000008">
    <property type="protein sequence ID" value="NVN19620.1"/>
    <property type="molecule type" value="Genomic_DNA"/>
</dbReference>
<dbReference type="SUPFAM" id="SSF81296">
    <property type="entry name" value="E set domains"/>
    <property type="match status" value="1"/>
</dbReference>
<dbReference type="InterPro" id="IPR003305">
    <property type="entry name" value="CenC_carb-bd"/>
</dbReference>
<dbReference type="AlphaFoldDB" id="A0A850NKJ1"/>
<dbReference type="InterPro" id="IPR008979">
    <property type="entry name" value="Galactose-bd-like_sf"/>
</dbReference>
<keyword evidence="2" id="KW-0732">Signal</keyword>
<dbReference type="InterPro" id="IPR002909">
    <property type="entry name" value="IPT_dom"/>
</dbReference>
<gene>
    <name evidence="5" type="ORF">GUA46_14820</name>
</gene>
<keyword evidence="6" id="KW-1185">Reference proteome</keyword>
<protein>
    <recommendedName>
        <fullName evidence="7">CBM-cenC domain-containing protein</fullName>
    </recommendedName>
</protein>
<comment type="caution">
    <text evidence="5">The sequence shown here is derived from an EMBL/GenBank/DDBJ whole genome shotgun (WGS) entry which is preliminary data.</text>
</comment>
<dbReference type="Pfam" id="PF01833">
    <property type="entry name" value="TIG"/>
    <property type="match status" value="1"/>
</dbReference>
<dbReference type="Gene3D" id="2.60.120.260">
    <property type="entry name" value="Galactose-binding domain-like"/>
    <property type="match status" value="2"/>
</dbReference>
<proteinExistence type="predicted"/>
<dbReference type="InterPro" id="IPR013783">
    <property type="entry name" value="Ig-like_fold"/>
</dbReference>
<dbReference type="RefSeq" id="WP_176621156.1">
    <property type="nucleotide sequence ID" value="NZ_WYET01000008.1"/>
</dbReference>
<dbReference type="Proteomes" id="UP000558089">
    <property type="component" value="Unassembled WGS sequence"/>
</dbReference>
<feature type="domain" description="CBM-cenC" evidence="4">
    <location>
        <begin position="201"/>
        <end position="327"/>
    </location>
</feature>
<evidence type="ECO:0000313" key="6">
    <source>
        <dbReference type="Proteomes" id="UP000558089"/>
    </source>
</evidence>
<keyword evidence="1" id="KW-0378">Hydrolase</keyword>
<dbReference type="PROSITE" id="PS51257">
    <property type="entry name" value="PROKAR_LIPOPROTEIN"/>
    <property type="match status" value="1"/>
</dbReference>
<dbReference type="Gene3D" id="2.60.40.10">
    <property type="entry name" value="Immunoglobulins"/>
    <property type="match status" value="2"/>
</dbReference>
<feature type="domain" description="IPT/TIG" evidence="3">
    <location>
        <begin position="119"/>
        <end position="196"/>
    </location>
</feature>
<evidence type="ECO:0000313" key="5">
    <source>
        <dbReference type="EMBL" id="NVN19620.1"/>
    </source>
</evidence>
<feature type="domain" description="CBM-cenC" evidence="4">
    <location>
        <begin position="356"/>
        <end position="484"/>
    </location>
</feature>
<sequence length="508" mass="53703">MSKTLKYFSNLLTVMAIVFAAAMISSCEEDDLSASTVDVTSVESENFYPGDQVTMQGSNFEAVLFVFLGNNQIPFQLDGDTLTFTLPSNVAIGEGLVTLVMPDGYIVTRNIEVVARPFPIILALSTNAAPEGAEVIIKGTSLNNLESVTIGEVEANVVSSTATELTITVPSGLQENLEAPITVVTSGGEATAPGKFYVGENLLLNGGFELGDGDDFTNWSKFNGGDGLTATSVDGQAYFGRSLRALGAGGDAWRTQLASDTAPLEVGVEYTLTMWIKAQAGSPGDGGNIRFSTNPDALYSGNYDITTEWQQIEWVFTANATPARAVLDLGVIADAVYFIDNVTLVATGLSGPQPTEILLNGGFEEGDGDEFTNWSKFNGADLLTATTASDEVRSGERALRAVGFGGDAWRTQLASDAVATEDGVEYTASLWIKAAPGPGNGGSIRMSTTGNGDAQYQGDVTVTTEWQKVEWIFTANSTQTGIVLDLGFTLDAVYFIDDVSLLAPPQEE</sequence>
<feature type="chain" id="PRO_5032848358" description="CBM-cenC domain-containing protein" evidence="2">
    <location>
        <begin position="21"/>
        <end position="508"/>
    </location>
</feature>
<evidence type="ECO:0000259" key="4">
    <source>
        <dbReference type="Pfam" id="PF02018"/>
    </source>
</evidence>
<evidence type="ECO:0000256" key="2">
    <source>
        <dbReference type="SAM" id="SignalP"/>
    </source>
</evidence>
<dbReference type="SUPFAM" id="SSF49785">
    <property type="entry name" value="Galactose-binding domain-like"/>
    <property type="match status" value="2"/>
</dbReference>
<evidence type="ECO:0008006" key="7">
    <source>
        <dbReference type="Google" id="ProtNLM"/>
    </source>
</evidence>
<evidence type="ECO:0000259" key="3">
    <source>
        <dbReference type="Pfam" id="PF01833"/>
    </source>
</evidence>
<dbReference type="InterPro" id="IPR014756">
    <property type="entry name" value="Ig_E-set"/>
</dbReference>
<feature type="signal peptide" evidence="2">
    <location>
        <begin position="1"/>
        <end position="20"/>
    </location>
</feature>
<organism evidence="5 6">
    <name type="scientific">Flagellimonas chongwuensis</name>
    <dbReference type="NCBI Taxonomy" id="2697365"/>
    <lineage>
        <taxon>Bacteria</taxon>
        <taxon>Pseudomonadati</taxon>
        <taxon>Bacteroidota</taxon>
        <taxon>Flavobacteriia</taxon>
        <taxon>Flavobacteriales</taxon>
        <taxon>Flavobacteriaceae</taxon>
        <taxon>Flagellimonas</taxon>
    </lineage>
</organism>
<dbReference type="GO" id="GO:0016798">
    <property type="term" value="F:hydrolase activity, acting on glycosyl bonds"/>
    <property type="evidence" value="ECO:0007669"/>
    <property type="project" value="InterPro"/>
</dbReference>
<evidence type="ECO:0000256" key="1">
    <source>
        <dbReference type="ARBA" id="ARBA00022801"/>
    </source>
</evidence>
<dbReference type="Pfam" id="PF02018">
    <property type="entry name" value="CBM_4_9"/>
    <property type="match status" value="2"/>
</dbReference>
<reference evidence="5 6" key="1">
    <citation type="submission" date="2020-01" db="EMBL/GenBank/DDBJ databases">
        <title>Draft Genome Analysis of Muricauda sp. HICW Isolated from coastal seawater of PR China.</title>
        <authorList>
            <person name="Chen M.-X."/>
        </authorList>
    </citation>
    <scope>NUCLEOTIDE SEQUENCE [LARGE SCALE GENOMIC DNA]</scope>
    <source>
        <strain evidence="5 6">HICW</strain>
    </source>
</reference>
<name>A0A850NKJ1_9FLAO</name>
<accession>A0A850NKJ1</accession>